<dbReference type="SUPFAM" id="SSF54236">
    <property type="entry name" value="Ubiquitin-like"/>
    <property type="match status" value="2"/>
</dbReference>
<dbReference type="SUPFAM" id="SSF48097">
    <property type="entry name" value="Regulator of G-protein signaling, RGS"/>
    <property type="match status" value="1"/>
</dbReference>
<dbReference type="SUPFAM" id="SSF50156">
    <property type="entry name" value="PDZ domain-like"/>
    <property type="match status" value="1"/>
</dbReference>
<dbReference type="Gene3D" id="2.30.29.30">
    <property type="entry name" value="Pleckstrin-homology domain (PH domain)/Phosphotyrosine-binding domain (PTB)"/>
    <property type="match status" value="1"/>
</dbReference>
<feature type="region of interest" description="Disordered" evidence="5">
    <location>
        <begin position="968"/>
        <end position="1011"/>
    </location>
</feature>
<organism evidence="10">
    <name type="scientific">Triatoma infestans</name>
    <name type="common">Assassin bug</name>
    <dbReference type="NCBI Taxonomy" id="30076"/>
    <lineage>
        <taxon>Eukaryota</taxon>
        <taxon>Metazoa</taxon>
        <taxon>Ecdysozoa</taxon>
        <taxon>Arthropoda</taxon>
        <taxon>Hexapoda</taxon>
        <taxon>Insecta</taxon>
        <taxon>Pterygota</taxon>
        <taxon>Neoptera</taxon>
        <taxon>Paraneoptera</taxon>
        <taxon>Hemiptera</taxon>
        <taxon>Heteroptera</taxon>
        <taxon>Panheteroptera</taxon>
        <taxon>Cimicomorpha</taxon>
        <taxon>Reduviidae</taxon>
        <taxon>Triatominae</taxon>
        <taxon>Triatoma</taxon>
    </lineage>
</organism>
<protein>
    <submittedName>
        <fullName evidence="10">Putative regulator of g-protein signaling 12</fullName>
    </submittedName>
</protein>
<dbReference type="InterPro" id="IPR006020">
    <property type="entry name" value="PTB/PI_dom"/>
</dbReference>
<feature type="region of interest" description="Disordered" evidence="5">
    <location>
        <begin position="368"/>
        <end position="398"/>
    </location>
</feature>
<feature type="domain" description="RGS" evidence="8">
    <location>
        <begin position="541"/>
        <end position="657"/>
    </location>
</feature>
<dbReference type="Pfam" id="PF02196">
    <property type="entry name" value="RBD"/>
    <property type="match status" value="1"/>
</dbReference>
<feature type="compositionally biased region" description="Basic and acidic residues" evidence="5">
    <location>
        <begin position="976"/>
        <end position="985"/>
    </location>
</feature>
<evidence type="ECO:0000259" key="9">
    <source>
        <dbReference type="PROSITE" id="PS50898"/>
    </source>
</evidence>
<dbReference type="SMART" id="SM00390">
    <property type="entry name" value="GoLoco"/>
    <property type="match status" value="1"/>
</dbReference>
<dbReference type="CDD" id="cd06710">
    <property type="entry name" value="PDZ_RGS12-like"/>
    <property type="match status" value="1"/>
</dbReference>
<accession>A0A023F1M8</accession>
<dbReference type="PRINTS" id="PR01301">
    <property type="entry name" value="RGSPROTEIN"/>
</dbReference>
<evidence type="ECO:0000256" key="1">
    <source>
        <dbReference type="ARBA" id="ARBA00004496"/>
    </source>
</evidence>
<dbReference type="InterPro" id="IPR011993">
    <property type="entry name" value="PH-like_dom_sf"/>
</dbReference>
<evidence type="ECO:0000256" key="3">
    <source>
        <dbReference type="ARBA" id="ARBA00022490"/>
    </source>
</evidence>
<dbReference type="InterPro" id="IPR024066">
    <property type="entry name" value="RGS_subdom1/3"/>
</dbReference>
<dbReference type="InterPro" id="IPR016137">
    <property type="entry name" value="RGS"/>
</dbReference>
<evidence type="ECO:0000256" key="2">
    <source>
        <dbReference type="ARBA" id="ARBA00022468"/>
    </source>
</evidence>
<feature type="domain" description="PID" evidence="6">
    <location>
        <begin position="199"/>
        <end position="297"/>
    </location>
</feature>
<dbReference type="PROSITE" id="PS50106">
    <property type="entry name" value="PDZ"/>
    <property type="match status" value="1"/>
</dbReference>
<dbReference type="Pfam" id="PF00615">
    <property type="entry name" value="RGS"/>
    <property type="match status" value="1"/>
</dbReference>
<dbReference type="InterPro" id="IPR003109">
    <property type="entry name" value="GoLoco_motif"/>
</dbReference>
<dbReference type="InterPro" id="IPR029071">
    <property type="entry name" value="Ubiquitin-like_domsf"/>
</dbReference>
<evidence type="ECO:0000259" key="8">
    <source>
        <dbReference type="PROSITE" id="PS50132"/>
    </source>
</evidence>
<proteinExistence type="evidence at transcript level"/>
<evidence type="ECO:0000313" key="10">
    <source>
        <dbReference type="EMBL" id="JAC14899.1"/>
    </source>
</evidence>
<dbReference type="EMBL" id="GBBI01003813">
    <property type="protein sequence ID" value="JAC14899.1"/>
    <property type="molecule type" value="mRNA"/>
</dbReference>
<dbReference type="PROSITE" id="PS01179">
    <property type="entry name" value="PID"/>
    <property type="match status" value="1"/>
</dbReference>
<dbReference type="Gene3D" id="3.10.20.90">
    <property type="entry name" value="Phosphatidylinositol 3-kinase Catalytic Subunit, Chain A, domain 1"/>
    <property type="match status" value="2"/>
</dbReference>
<feature type="compositionally biased region" description="Polar residues" evidence="5">
    <location>
        <begin position="1105"/>
        <end position="1116"/>
    </location>
</feature>
<name>A0A023F1M8_TRIIF</name>
<evidence type="ECO:0000256" key="5">
    <source>
        <dbReference type="SAM" id="MobiDB-lite"/>
    </source>
</evidence>
<dbReference type="InterPro" id="IPR003116">
    <property type="entry name" value="RBD_dom"/>
</dbReference>
<dbReference type="PROSITE" id="PS50877">
    <property type="entry name" value="GOLOCO"/>
    <property type="match status" value="1"/>
</dbReference>
<keyword evidence="2" id="KW-0343">GTPase activation</keyword>
<dbReference type="InterPro" id="IPR036034">
    <property type="entry name" value="PDZ_sf"/>
</dbReference>
<dbReference type="GO" id="GO:0008277">
    <property type="term" value="P:regulation of G protein-coupled receptor signaling pathway"/>
    <property type="evidence" value="ECO:0007669"/>
    <property type="project" value="TreeGrafter"/>
</dbReference>
<keyword evidence="4" id="KW-0677">Repeat</keyword>
<dbReference type="SMART" id="SM00315">
    <property type="entry name" value="RGS"/>
    <property type="match status" value="1"/>
</dbReference>
<feature type="domain" description="PDZ" evidence="7">
    <location>
        <begin position="17"/>
        <end position="94"/>
    </location>
</feature>
<dbReference type="GO" id="GO:0005886">
    <property type="term" value="C:plasma membrane"/>
    <property type="evidence" value="ECO:0007669"/>
    <property type="project" value="TreeGrafter"/>
</dbReference>
<dbReference type="SMART" id="SM00228">
    <property type="entry name" value="PDZ"/>
    <property type="match status" value="1"/>
</dbReference>
<dbReference type="Gene3D" id="1.10.167.10">
    <property type="entry name" value="Regulator of G-protein Signalling 4, domain 2"/>
    <property type="match status" value="1"/>
</dbReference>
<feature type="domain" description="RBD" evidence="9">
    <location>
        <begin position="745"/>
        <end position="815"/>
    </location>
</feature>
<evidence type="ECO:0000256" key="4">
    <source>
        <dbReference type="ARBA" id="ARBA00022737"/>
    </source>
</evidence>
<dbReference type="PROSITE" id="PS50898">
    <property type="entry name" value="RBD"/>
    <property type="match status" value="2"/>
</dbReference>
<feature type="region of interest" description="Disordered" evidence="5">
    <location>
        <begin position="930"/>
        <end position="950"/>
    </location>
</feature>
<dbReference type="SMART" id="SM00462">
    <property type="entry name" value="PTB"/>
    <property type="match status" value="1"/>
</dbReference>
<dbReference type="InterPro" id="IPR001478">
    <property type="entry name" value="PDZ"/>
</dbReference>
<feature type="compositionally biased region" description="Basic and acidic residues" evidence="5">
    <location>
        <begin position="1076"/>
        <end position="1091"/>
    </location>
</feature>
<dbReference type="PANTHER" id="PTHR45945">
    <property type="entry name" value="REGULATOR OF G-PROTEIN SIGNALING LOCO"/>
    <property type="match status" value="1"/>
</dbReference>
<dbReference type="GO" id="GO:0005096">
    <property type="term" value="F:GTPase activator activity"/>
    <property type="evidence" value="ECO:0007669"/>
    <property type="project" value="UniProtKB-KW"/>
</dbReference>
<dbReference type="GO" id="GO:0005737">
    <property type="term" value="C:cytoplasm"/>
    <property type="evidence" value="ECO:0007669"/>
    <property type="project" value="UniProtKB-SubCell"/>
</dbReference>
<dbReference type="InterPro" id="IPR046995">
    <property type="entry name" value="RGS10/12/14-like"/>
</dbReference>
<dbReference type="Gene3D" id="2.30.42.10">
    <property type="match status" value="1"/>
</dbReference>
<dbReference type="GO" id="GO:0048699">
    <property type="term" value="P:generation of neurons"/>
    <property type="evidence" value="ECO:0007669"/>
    <property type="project" value="UniProtKB-ARBA"/>
</dbReference>
<dbReference type="Gene3D" id="1.10.196.10">
    <property type="match status" value="1"/>
</dbReference>
<sequence length="1155" mass="128177">MHAVRRRKKRPNYGVRTVEVKRGQNGFGFTISGQHPCILSCIVPGSPAENAGLRAGDYLVAVEGQSVSKVPHDDVVRLIGCSNGVLKLQIAESYYSDSSDDDVIIASRQKPKYTHKSRLHGRAAKVVRDLRTGAMFEEDESVVTPPRNSKPDWKEVSPLVRPLLISCLAESGLSTGYSHNYHPSLNREPDNHEILTAVVGYVGTIEMPTKLPPQSSLQVVRGCIKRLRAEKRSHTPVLMTVLSRSLRLASGNGATLAVYPKERVTFCARAQDKDDRHFGVVTTGSGHGDPSSSCHVFALDPKHHTNLTNRARLFNIECQGEHSSGATKDFPLTSEPIVTLIKSLYEGDGGSCAAGTSGAVSLGVHRAGVANSPQPSHDSTTTTSNSDSGIGFRDDSGNQSDRILMVEPNSRPQLHVHQLDKVGNLGEKVNFREMNASCRSRSPLSTGSEGPVFLEEMSVSSAATKSPTEDLASPYKLSPKVFPTVSQSLEDLKNQEELTRPLPGTHWGSLQDLRVLSTDCESPVHTLHEGAEGGVSSWATSFEKLLDDSVGLQTFAEFLKKEFSHENIFFWVACENYRRLEDVEERKRKAKEIFECHLDLGALEPVNVDSYARQITEEQLDSAPPDLFLQAQKQIFNLMKFDSYPRFIKSELYKECVVRVLAGEEIPVKSTSSQLQLNSSVPHTKLMKSWSDAEERCRKSLLGWAVRRGWAKSRDRTDNYSDEGGNSVSSSISSLSTWDVALSSGLTRVGLPDGSTAVVPARPGLTVRHLITNLLSKRAIDMPDFNVRFSYRNKMVCLDDDASSLSGQEVTVERKVVFRLDLPNRKTILVKSRGCNTLSHVLRPILIKYGYNIDMVTLCLMSENEVVEPSVSVTQVHNQRIQVLTRSTPTNCLSQIAGWRIDDTSNKAKSLDEITNRVFEELLQGKVESSNPVLSDQGSVRSQDWGSESSSGILDRFLRCDSAFIDKQRKSKKNQSKSEESERKSTLSKLPPLIAKLKPSSKYESRSESDVLYEGLKRAQRSRLEDQRGTEINFELPDFLKDKENTPQGGKKVRKIRVDNEEKNPKVYICENGCNRTDHSSAGTEERHDSVGEVATVSQKDEPLDQQQSQRTSCQSEPPPLPPKPKNLVPWPDDLRPRARTRRAVYLDQPSSSFV</sequence>
<keyword evidence="3" id="KW-0963">Cytoplasm</keyword>
<dbReference type="GO" id="GO:0007165">
    <property type="term" value="P:signal transduction"/>
    <property type="evidence" value="ECO:0007669"/>
    <property type="project" value="InterPro"/>
</dbReference>
<reference evidence="10" key="1">
    <citation type="journal article" date="2014" name="PLoS Negl. Trop. Dis.">
        <title>An updated insight into the Sialotranscriptome of Triatoma infestans: developmental stage and geographic variations.</title>
        <authorList>
            <person name="Schwarz A."/>
            <person name="Medrano-Mercado N."/>
            <person name="Schaub G.A."/>
            <person name="Struchiner C.J."/>
            <person name="Bargues M.D."/>
            <person name="Levy M.Z."/>
            <person name="Ribeiro J.M."/>
        </authorList>
    </citation>
    <scope>NUCLEOTIDE SEQUENCE</scope>
    <source>
        <strain evidence="10">Chile</strain>
        <tissue evidence="10">Salivary glands</tissue>
    </source>
</reference>
<dbReference type="SMART" id="SM00455">
    <property type="entry name" value="RBD"/>
    <property type="match status" value="2"/>
</dbReference>
<dbReference type="InterPro" id="IPR044926">
    <property type="entry name" value="RGS_subdomain_2"/>
</dbReference>
<feature type="compositionally biased region" description="Low complexity" evidence="5">
    <location>
        <begin position="378"/>
        <end position="388"/>
    </location>
</feature>
<feature type="region of interest" description="Disordered" evidence="5">
    <location>
        <begin position="1075"/>
        <end position="1155"/>
    </location>
</feature>
<evidence type="ECO:0000259" key="7">
    <source>
        <dbReference type="PROSITE" id="PS50106"/>
    </source>
</evidence>
<evidence type="ECO:0000259" key="6">
    <source>
        <dbReference type="PROSITE" id="PS01179"/>
    </source>
</evidence>
<dbReference type="Pfam" id="PF00595">
    <property type="entry name" value="PDZ"/>
    <property type="match status" value="1"/>
</dbReference>
<feature type="domain" description="RBD" evidence="9">
    <location>
        <begin position="816"/>
        <end position="886"/>
    </location>
</feature>
<dbReference type="PANTHER" id="PTHR45945:SF3">
    <property type="entry name" value="REGULATOR OF G-PROTEIN SIGNALING LOCO"/>
    <property type="match status" value="1"/>
</dbReference>
<comment type="subcellular location">
    <subcellularLocation>
        <location evidence="1">Cytoplasm</location>
    </subcellularLocation>
</comment>
<dbReference type="FunFam" id="1.10.167.10:FF:000001">
    <property type="entry name" value="Putative regulator of g-protein signaling 12"/>
    <property type="match status" value="1"/>
</dbReference>
<dbReference type="InterPro" id="IPR036305">
    <property type="entry name" value="RGS_sf"/>
</dbReference>
<dbReference type="GO" id="GO:0005634">
    <property type="term" value="C:nucleus"/>
    <property type="evidence" value="ECO:0007669"/>
    <property type="project" value="TreeGrafter"/>
</dbReference>
<dbReference type="AlphaFoldDB" id="A0A023F1M8"/>
<dbReference type="SUPFAM" id="SSF50729">
    <property type="entry name" value="PH domain-like"/>
    <property type="match status" value="1"/>
</dbReference>
<dbReference type="PROSITE" id="PS50132">
    <property type="entry name" value="RGS"/>
    <property type="match status" value="1"/>
</dbReference>